<reference evidence="1" key="1">
    <citation type="submission" date="2020-05" db="EMBL/GenBank/DDBJ databases">
        <title>Large-scale comparative analyses of tick genomes elucidate their genetic diversity and vector capacities.</title>
        <authorList>
            <person name="Jia N."/>
            <person name="Wang J."/>
            <person name="Shi W."/>
            <person name="Du L."/>
            <person name="Sun Y."/>
            <person name="Zhan W."/>
            <person name="Jiang J."/>
            <person name="Wang Q."/>
            <person name="Zhang B."/>
            <person name="Ji P."/>
            <person name="Sakyi L.B."/>
            <person name="Cui X."/>
            <person name="Yuan T."/>
            <person name="Jiang B."/>
            <person name="Yang W."/>
            <person name="Lam T.T.-Y."/>
            <person name="Chang Q."/>
            <person name="Ding S."/>
            <person name="Wang X."/>
            <person name="Zhu J."/>
            <person name="Ruan X."/>
            <person name="Zhao L."/>
            <person name="Wei J."/>
            <person name="Que T."/>
            <person name="Du C."/>
            <person name="Cheng J."/>
            <person name="Dai P."/>
            <person name="Han X."/>
            <person name="Huang E."/>
            <person name="Gao Y."/>
            <person name="Liu J."/>
            <person name="Shao H."/>
            <person name="Ye R."/>
            <person name="Li L."/>
            <person name="Wei W."/>
            <person name="Wang X."/>
            <person name="Wang C."/>
            <person name="Yang T."/>
            <person name="Huo Q."/>
            <person name="Li W."/>
            <person name="Guo W."/>
            <person name="Chen H."/>
            <person name="Zhou L."/>
            <person name="Ni X."/>
            <person name="Tian J."/>
            <person name="Zhou Y."/>
            <person name="Sheng Y."/>
            <person name="Liu T."/>
            <person name="Pan Y."/>
            <person name="Xia L."/>
            <person name="Li J."/>
            <person name="Zhao F."/>
            <person name="Cao W."/>
        </authorList>
    </citation>
    <scope>NUCLEOTIDE SEQUENCE</scope>
    <source>
        <strain evidence="1">Hyas-2018</strain>
    </source>
</reference>
<dbReference type="EMBL" id="CM023481">
    <property type="protein sequence ID" value="KAH6948229.1"/>
    <property type="molecule type" value="Genomic_DNA"/>
</dbReference>
<accession>A0ACB7TQB5</accession>
<keyword evidence="2" id="KW-1185">Reference proteome</keyword>
<protein>
    <submittedName>
        <fullName evidence="1">Uncharacterized protein</fullName>
    </submittedName>
</protein>
<evidence type="ECO:0000313" key="2">
    <source>
        <dbReference type="Proteomes" id="UP000821845"/>
    </source>
</evidence>
<proteinExistence type="predicted"/>
<comment type="caution">
    <text evidence="1">The sequence shown here is derived from an EMBL/GenBank/DDBJ whole genome shotgun (WGS) entry which is preliminary data.</text>
</comment>
<sequence>MERANTGTDICTKRFSSMGCTGEQLAAVPRHVIHKTSEISYDVVCVVTDNHKINVAAMEVLGDGELQIHAPHPTDVMKNIFLAFDQSYIIKNIRPQFLAKDTGEQKEMSSAYPEEDLQNAKELNSKANKVPYKKPPVPYKY</sequence>
<gene>
    <name evidence="1" type="ORF">HPB50_023208</name>
</gene>
<name>A0ACB7TQB5_HYAAI</name>
<dbReference type="Proteomes" id="UP000821845">
    <property type="component" value="Chromosome 1"/>
</dbReference>
<organism evidence="1 2">
    <name type="scientific">Hyalomma asiaticum</name>
    <name type="common">Tick</name>
    <dbReference type="NCBI Taxonomy" id="266040"/>
    <lineage>
        <taxon>Eukaryota</taxon>
        <taxon>Metazoa</taxon>
        <taxon>Ecdysozoa</taxon>
        <taxon>Arthropoda</taxon>
        <taxon>Chelicerata</taxon>
        <taxon>Arachnida</taxon>
        <taxon>Acari</taxon>
        <taxon>Parasitiformes</taxon>
        <taxon>Ixodida</taxon>
        <taxon>Ixodoidea</taxon>
        <taxon>Ixodidae</taxon>
        <taxon>Hyalomminae</taxon>
        <taxon>Hyalomma</taxon>
    </lineage>
</organism>
<evidence type="ECO:0000313" key="1">
    <source>
        <dbReference type="EMBL" id="KAH6948229.1"/>
    </source>
</evidence>